<sequence length="82" mass="9215">MGAVPPCRHIFNMINDIDRMDRQRETVSKFSNAEQIVPRLSIRVGADLCVCPHLGGLTGPPLHSGRKDNEKFVPRSEINLDF</sequence>
<dbReference type="STRING" id="706587.Desti_1043"/>
<evidence type="ECO:0000313" key="1">
    <source>
        <dbReference type="EMBL" id="AFM23759.1"/>
    </source>
</evidence>
<gene>
    <name evidence="1" type="ordered locus">Desti_1043</name>
</gene>
<name>I4C2G8_DESTA</name>
<dbReference type="AlphaFoldDB" id="I4C2G8"/>
<proteinExistence type="predicted"/>
<dbReference type="KEGG" id="dti:Desti_1043"/>
<evidence type="ECO:0000313" key="2">
    <source>
        <dbReference type="Proteomes" id="UP000006055"/>
    </source>
</evidence>
<dbReference type="HOGENOM" id="CLU_2681768_0_0_7"/>
<accession>I4C2G8</accession>
<organism evidence="1 2">
    <name type="scientific">Desulfomonile tiedjei (strain ATCC 49306 / DSM 6799 / DCB-1)</name>
    <dbReference type="NCBI Taxonomy" id="706587"/>
    <lineage>
        <taxon>Bacteria</taxon>
        <taxon>Pseudomonadati</taxon>
        <taxon>Thermodesulfobacteriota</taxon>
        <taxon>Desulfomonilia</taxon>
        <taxon>Desulfomonilales</taxon>
        <taxon>Desulfomonilaceae</taxon>
        <taxon>Desulfomonile</taxon>
    </lineage>
</organism>
<reference evidence="1" key="1">
    <citation type="submission" date="2012-06" db="EMBL/GenBank/DDBJ databases">
        <title>Complete sequence of chromosome of Desulfomonile tiedjei DSM 6799.</title>
        <authorList>
            <consortium name="US DOE Joint Genome Institute (JGI-PGF)"/>
            <person name="Lucas S."/>
            <person name="Copeland A."/>
            <person name="Lapidus A."/>
            <person name="Glavina del Rio T."/>
            <person name="Dalin E."/>
            <person name="Tice H."/>
            <person name="Bruce D."/>
            <person name="Goodwin L."/>
            <person name="Pitluck S."/>
            <person name="Peters L."/>
            <person name="Ovchinnikova G."/>
            <person name="Zeytun A."/>
            <person name="Lu M."/>
            <person name="Kyrpides N."/>
            <person name="Mavromatis K."/>
            <person name="Ivanova N."/>
            <person name="Brettin T."/>
            <person name="Detter J.C."/>
            <person name="Han C."/>
            <person name="Larimer F."/>
            <person name="Land M."/>
            <person name="Hauser L."/>
            <person name="Markowitz V."/>
            <person name="Cheng J.-F."/>
            <person name="Hugenholtz P."/>
            <person name="Woyke T."/>
            <person name="Wu D."/>
            <person name="Spring S."/>
            <person name="Schroeder M."/>
            <person name="Brambilla E."/>
            <person name="Klenk H.-P."/>
            <person name="Eisen J.A."/>
        </authorList>
    </citation>
    <scope>NUCLEOTIDE SEQUENCE</scope>
    <source>
        <strain evidence="1">DSM 6799</strain>
    </source>
</reference>
<protein>
    <submittedName>
        <fullName evidence="1">Uncharacterized protein</fullName>
    </submittedName>
</protein>
<dbReference type="Proteomes" id="UP000006055">
    <property type="component" value="Chromosome"/>
</dbReference>
<dbReference type="EMBL" id="CP003360">
    <property type="protein sequence ID" value="AFM23759.1"/>
    <property type="molecule type" value="Genomic_DNA"/>
</dbReference>
<keyword evidence="2" id="KW-1185">Reference proteome</keyword>